<dbReference type="OrthoDB" id="7165564at2"/>
<keyword evidence="2" id="KW-0472">Membrane</keyword>
<feature type="region of interest" description="Disordered" evidence="1">
    <location>
        <begin position="293"/>
        <end position="322"/>
    </location>
</feature>
<keyword evidence="2" id="KW-1133">Transmembrane helix</keyword>
<name>C6V5R3_NEORI</name>
<evidence type="ECO:0000256" key="1">
    <source>
        <dbReference type="SAM" id="MobiDB-lite"/>
    </source>
</evidence>
<keyword evidence="4" id="KW-1185">Reference proteome</keyword>
<gene>
    <name evidence="3" type="ordered locus">NRI_0757</name>
</gene>
<dbReference type="HOGENOM" id="CLU_854807_0_0_5"/>
<feature type="transmembrane region" description="Helical" evidence="2">
    <location>
        <begin position="67"/>
        <end position="89"/>
    </location>
</feature>
<protein>
    <submittedName>
        <fullName evidence="3">Uncharacterized protein</fullName>
    </submittedName>
</protein>
<reference evidence="3 4" key="1">
    <citation type="journal article" date="2009" name="Nucleic Acids Res.">
        <title>Analysis of complete genome sequence of Neorickettsia risticii: causative agent of Potomac horse fever.</title>
        <authorList>
            <person name="Lin M."/>
            <person name="Zhang C."/>
            <person name="Gibson K."/>
            <person name="Rikihisa Y."/>
        </authorList>
    </citation>
    <scope>NUCLEOTIDE SEQUENCE [LARGE SCALE GENOMIC DNA]</scope>
    <source>
        <strain evidence="3 4">Illinois</strain>
    </source>
</reference>
<dbReference type="AlphaFoldDB" id="C6V5R3"/>
<proteinExistence type="predicted"/>
<dbReference type="Proteomes" id="UP000001627">
    <property type="component" value="Chromosome"/>
</dbReference>
<evidence type="ECO:0000256" key="2">
    <source>
        <dbReference type="SAM" id="Phobius"/>
    </source>
</evidence>
<accession>C6V5R3</accession>
<dbReference type="EMBL" id="CP001431">
    <property type="protein sequence ID" value="ACT69734.1"/>
    <property type="molecule type" value="Genomic_DNA"/>
</dbReference>
<dbReference type="STRING" id="434131.NRI_0757"/>
<organism evidence="3 4">
    <name type="scientific">Neorickettsia risticii (strain Illinois)</name>
    <dbReference type="NCBI Taxonomy" id="434131"/>
    <lineage>
        <taxon>Bacteria</taxon>
        <taxon>Pseudomonadati</taxon>
        <taxon>Pseudomonadota</taxon>
        <taxon>Alphaproteobacteria</taxon>
        <taxon>Rickettsiales</taxon>
        <taxon>Anaplasmataceae</taxon>
        <taxon>Neorickettsia</taxon>
    </lineage>
</organism>
<evidence type="ECO:0000313" key="3">
    <source>
        <dbReference type="EMBL" id="ACT69734.1"/>
    </source>
</evidence>
<dbReference type="KEGG" id="nri:NRI_0757"/>
<feature type="transmembrane region" description="Helical" evidence="2">
    <location>
        <begin position="23"/>
        <end position="47"/>
    </location>
</feature>
<feature type="transmembrane region" description="Helical" evidence="2">
    <location>
        <begin position="101"/>
        <end position="126"/>
    </location>
</feature>
<keyword evidence="2" id="KW-0812">Transmembrane</keyword>
<feature type="compositionally biased region" description="Gly residues" evidence="1">
    <location>
        <begin position="313"/>
        <end position="322"/>
    </location>
</feature>
<sequence length="322" mass="34575">MGGFSIFSVCPMRRVSIRMLQKSILCGFKGATHFLIGAIVATNGAVIRSTVPGGGSGPEKRYGGLYAMYNNIIPTLEVLLCMGVLCVLLERIAFKRVIPDPWVRAAVSLAICVVLMMLICTLLRVFEARRDCCDDYDYDKSFDRAGGYGMHFDVPSCSGIRNSLSVLFPGKSLSGYFAFDRHVPEPADDGYPIVTPGEKAWHCVGALAAAPLWMVMLALNLLELPLVAVLDCAALCTREGRAHPFAGSRDVVRQMLYGVYQIMEPVTCVLPETAQQRIGGAFHAAVRRVMGMPGEGHRSGGGPEGRLENAGAEGAGAGVTLV</sequence>
<evidence type="ECO:0000313" key="4">
    <source>
        <dbReference type="Proteomes" id="UP000001627"/>
    </source>
</evidence>